<dbReference type="AlphaFoldDB" id="A0AAV3ZGY3"/>
<feature type="signal peptide" evidence="8">
    <location>
        <begin position="1"/>
        <end position="21"/>
    </location>
</feature>
<comment type="caution">
    <text evidence="10">The sequence shown here is derived from an EMBL/GenBank/DDBJ whole genome shotgun (WGS) entry which is preliminary data.</text>
</comment>
<keyword evidence="11" id="KW-1185">Reference proteome</keyword>
<feature type="domain" description="EF-hand" evidence="9">
    <location>
        <begin position="825"/>
        <end position="860"/>
    </location>
</feature>
<keyword evidence="4" id="KW-0575">Peroxidase</keyword>
<comment type="catalytic activity">
    <reaction evidence="5">
        <text>NADH + O2 + H(+) = H2O2 + NAD(+)</text>
        <dbReference type="Rhea" id="RHEA:11264"/>
        <dbReference type="ChEBI" id="CHEBI:15378"/>
        <dbReference type="ChEBI" id="CHEBI:15379"/>
        <dbReference type="ChEBI" id="CHEBI:16240"/>
        <dbReference type="ChEBI" id="CHEBI:57540"/>
        <dbReference type="ChEBI" id="CHEBI:57945"/>
        <dbReference type="EC" id="1.6.3.1"/>
    </reaction>
</comment>
<keyword evidence="4" id="KW-0376">Hydrogen peroxide</keyword>
<dbReference type="GO" id="GO:0016174">
    <property type="term" value="F:NAD(P)H oxidase H2O2-forming activity"/>
    <property type="evidence" value="ECO:0007669"/>
    <property type="project" value="UniProtKB-EC"/>
</dbReference>
<dbReference type="GO" id="GO:0042744">
    <property type="term" value="P:hydrogen peroxide catabolic process"/>
    <property type="evidence" value="ECO:0007669"/>
    <property type="project" value="UniProtKB-KW"/>
</dbReference>
<evidence type="ECO:0000256" key="1">
    <source>
        <dbReference type="ARBA" id="ARBA00005644"/>
    </source>
</evidence>
<keyword evidence="3" id="KW-0106">Calcium</keyword>
<dbReference type="GO" id="GO:0006979">
    <property type="term" value="P:response to oxidative stress"/>
    <property type="evidence" value="ECO:0007669"/>
    <property type="project" value="InterPro"/>
</dbReference>
<comment type="catalytic activity">
    <reaction evidence="6">
        <text>NADPH + O2 + H(+) = H2O2 + NADP(+)</text>
        <dbReference type="Rhea" id="RHEA:11260"/>
        <dbReference type="ChEBI" id="CHEBI:15378"/>
        <dbReference type="ChEBI" id="CHEBI:15379"/>
        <dbReference type="ChEBI" id="CHEBI:16240"/>
        <dbReference type="ChEBI" id="CHEBI:57783"/>
        <dbReference type="ChEBI" id="CHEBI:58349"/>
        <dbReference type="EC" id="1.6.3.1"/>
    </reaction>
</comment>
<dbReference type="SUPFAM" id="SSF48113">
    <property type="entry name" value="Heme-dependent peroxidases"/>
    <property type="match status" value="1"/>
</dbReference>
<dbReference type="PROSITE" id="PS50292">
    <property type="entry name" value="PEROXIDASE_3"/>
    <property type="match status" value="1"/>
</dbReference>
<dbReference type="InterPro" id="IPR018247">
    <property type="entry name" value="EF_Hand_1_Ca_BS"/>
</dbReference>
<sequence length="963" mass="111028">MGPWSQLLGLCLLTAVTCLLGLPSDIPVQRYDGWYNNPMNPSWGAVGRPLERNVTPVYKDETYRPSGWDRPNAREISNELFMEPPSSSGVGNHNNRTALFAFFGLLVQREIVHTDDVTCPVEILETLVPRGDPDFDPEAHGNRHMPYERAAYDKSSGNSPNNPRRQINKASSYIDGSFLYGTSMVRTEFLREAHTGKLACEDRFGNFPLRNDVNLPYHPFTYHHYKSEKLWRLGDTHAFENPAVLSLSVLFYRYHNNIAHETRKWRQNPTSDEIFERARRWVIGTMQKIIVYDWLPRLVGRSLPKYTGYKPWVKSDVTDIFDAGAINYIMTLIPPAIPQIDKHCKLRRVNGHEACRLCNTYWKSMDILYNIHDQEAGMVEILRGLSAQLAERDDNYVVEDYRSKFYGPHYHPDHDAVLLAIMKGRDFGLPDYNSVRETMGLKAKTSFEEINPQLSRENPELVRAFKRLHNNKLSKVDLFVGGMMETTPSGPGELFTNILIDQFTRLRDGDRFWFENKDNGLFSDEDRESLMNITLSYVMQNTTGSMMNDDLQLQDDVFTVSQGSACGLRMVFNASDLEKCKKPKSYNFFKGSEIPYIIIWTCLGFLPFLCILIAYILAKIKKFLHHRRLNLLKLEKENRRILRRTMSCSVSVHDALEWQGSKDPRAVELHLTNKGCLEVFSTTGAHLRTIKICTLPAVNVKISSNQKRNVLAIVMPREYDLVVEFPTEPMRLDFETVLCAFAQSHSVDSTIEELRLRDLYKVVTTKEKRNRMLEKFFKTVFSEAFQMDYDPSLDRGHLDMKKHSKDILEIELSKEEFAEAMAVKPNSDFVEHFFSLADSDRNGYISFREFLNAVVLFSKGTIQEKLQTMFYMYDIDGTGYMSQTQIAKMFRSLLELAQSTPNHADVDMLIESLCRQSGMTPKEMYSFEDFCQLLSPQIDTLWDASFDWKGNLAPLAFVTCDIR</sequence>
<keyword evidence="7" id="KW-1133">Transmembrane helix</keyword>
<evidence type="ECO:0000256" key="3">
    <source>
        <dbReference type="ARBA" id="ARBA00022837"/>
    </source>
</evidence>
<dbReference type="EMBL" id="BLXT01002468">
    <property type="protein sequence ID" value="GFN94573.1"/>
    <property type="molecule type" value="Genomic_DNA"/>
</dbReference>
<accession>A0AAV3ZGY3</accession>
<dbReference type="InterPro" id="IPR037120">
    <property type="entry name" value="Haem_peroxidase_sf_animal"/>
</dbReference>
<dbReference type="PANTHER" id="PTHR11475:SF144">
    <property type="entry name" value="NAD(P)H OXIDASE (H2O2-FORMING)"/>
    <property type="match status" value="1"/>
</dbReference>
<dbReference type="Proteomes" id="UP000735302">
    <property type="component" value="Unassembled WGS sequence"/>
</dbReference>
<gene>
    <name evidence="10" type="ORF">PoB_002107900</name>
</gene>
<dbReference type="PROSITE" id="PS00018">
    <property type="entry name" value="EF_HAND_1"/>
    <property type="match status" value="1"/>
</dbReference>
<proteinExistence type="inferred from homology"/>
<name>A0AAV3ZGY3_9GAST</name>
<dbReference type="SFLD" id="SFLDG01169">
    <property type="entry name" value="NADPH_oxidase_subgroup_(NOX)"/>
    <property type="match status" value="1"/>
</dbReference>
<dbReference type="PROSITE" id="PS50222">
    <property type="entry name" value="EF_HAND_2"/>
    <property type="match status" value="2"/>
</dbReference>
<keyword evidence="8" id="KW-0732">Signal</keyword>
<dbReference type="SUPFAM" id="SSF47473">
    <property type="entry name" value="EF-hand"/>
    <property type="match status" value="1"/>
</dbReference>
<keyword evidence="4" id="KW-0560">Oxidoreductase</keyword>
<keyword evidence="7" id="KW-0812">Transmembrane</keyword>
<dbReference type="CDD" id="cd00051">
    <property type="entry name" value="EFh"/>
    <property type="match status" value="1"/>
</dbReference>
<dbReference type="InterPro" id="IPR011992">
    <property type="entry name" value="EF-hand-dom_pair"/>
</dbReference>
<evidence type="ECO:0000256" key="7">
    <source>
        <dbReference type="SAM" id="Phobius"/>
    </source>
</evidence>
<keyword evidence="7" id="KW-0472">Membrane</keyword>
<dbReference type="Pfam" id="PF03098">
    <property type="entry name" value="An_peroxidase"/>
    <property type="match status" value="1"/>
</dbReference>
<evidence type="ECO:0000256" key="6">
    <source>
        <dbReference type="ARBA" id="ARBA00048762"/>
    </source>
</evidence>
<dbReference type="InterPro" id="IPR019791">
    <property type="entry name" value="Haem_peroxidase_animal"/>
</dbReference>
<evidence type="ECO:0000256" key="4">
    <source>
        <dbReference type="ARBA" id="ARBA00023324"/>
    </source>
</evidence>
<dbReference type="Gene3D" id="1.10.640.10">
    <property type="entry name" value="Haem peroxidase domain superfamily, animal type"/>
    <property type="match status" value="1"/>
</dbReference>
<dbReference type="SMART" id="SM00054">
    <property type="entry name" value="EFh"/>
    <property type="match status" value="2"/>
</dbReference>
<dbReference type="InterPro" id="IPR010255">
    <property type="entry name" value="Haem_peroxidase_sf"/>
</dbReference>
<comment type="similarity">
    <text evidence="1">In the N-terminal section; belongs to the peroxidase family.</text>
</comment>
<feature type="transmembrane region" description="Helical" evidence="7">
    <location>
        <begin position="594"/>
        <end position="618"/>
    </location>
</feature>
<dbReference type="PANTHER" id="PTHR11475">
    <property type="entry name" value="OXIDASE/PEROXIDASE"/>
    <property type="match status" value="1"/>
</dbReference>
<evidence type="ECO:0000259" key="9">
    <source>
        <dbReference type="PROSITE" id="PS50222"/>
    </source>
</evidence>
<organism evidence="10 11">
    <name type="scientific">Plakobranchus ocellatus</name>
    <dbReference type="NCBI Taxonomy" id="259542"/>
    <lineage>
        <taxon>Eukaryota</taxon>
        <taxon>Metazoa</taxon>
        <taxon>Spiralia</taxon>
        <taxon>Lophotrochozoa</taxon>
        <taxon>Mollusca</taxon>
        <taxon>Gastropoda</taxon>
        <taxon>Heterobranchia</taxon>
        <taxon>Euthyneura</taxon>
        <taxon>Panpulmonata</taxon>
        <taxon>Sacoglossa</taxon>
        <taxon>Placobranchoidea</taxon>
        <taxon>Plakobranchidae</taxon>
        <taxon>Plakobranchus</taxon>
    </lineage>
</organism>
<feature type="domain" description="EF-hand" evidence="9">
    <location>
        <begin position="861"/>
        <end position="896"/>
    </location>
</feature>
<protein>
    <recommendedName>
        <fullName evidence="2">NAD(P)H oxidase (H2O2-forming)</fullName>
        <ecNumber evidence="2">1.6.3.1</ecNumber>
    </recommendedName>
</protein>
<dbReference type="Pfam" id="PF13833">
    <property type="entry name" value="EF-hand_8"/>
    <property type="match status" value="1"/>
</dbReference>
<evidence type="ECO:0000256" key="8">
    <source>
        <dbReference type="SAM" id="SignalP"/>
    </source>
</evidence>
<dbReference type="GO" id="GO:0020037">
    <property type="term" value="F:heme binding"/>
    <property type="evidence" value="ECO:0007669"/>
    <property type="project" value="InterPro"/>
</dbReference>
<feature type="chain" id="PRO_5043360338" description="NAD(P)H oxidase (H2O2-forming)" evidence="8">
    <location>
        <begin position="22"/>
        <end position="963"/>
    </location>
</feature>
<evidence type="ECO:0000256" key="5">
    <source>
        <dbReference type="ARBA" id="ARBA00047455"/>
    </source>
</evidence>
<dbReference type="GO" id="GO:0004601">
    <property type="term" value="F:peroxidase activity"/>
    <property type="evidence" value="ECO:0007669"/>
    <property type="project" value="InterPro"/>
</dbReference>
<dbReference type="InterPro" id="IPR002048">
    <property type="entry name" value="EF_hand_dom"/>
</dbReference>
<reference evidence="10 11" key="1">
    <citation type="journal article" date="2021" name="Elife">
        <title>Chloroplast acquisition without the gene transfer in kleptoplastic sea slugs, Plakobranchus ocellatus.</title>
        <authorList>
            <person name="Maeda T."/>
            <person name="Takahashi S."/>
            <person name="Yoshida T."/>
            <person name="Shimamura S."/>
            <person name="Takaki Y."/>
            <person name="Nagai Y."/>
            <person name="Toyoda A."/>
            <person name="Suzuki Y."/>
            <person name="Arimoto A."/>
            <person name="Ishii H."/>
            <person name="Satoh N."/>
            <person name="Nishiyama T."/>
            <person name="Hasebe M."/>
            <person name="Maruyama T."/>
            <person name="Minagawa J."/>
            <person name="Obokata J."/>
            <person name="Shigenobu S."/>
        </authorList>
    </citation>
    <scope>NUCLEOTIDE SEQUENCE [LARGE SCALE GENOMIC DNA]</scope>
</reference>
<evidence type="ECO:0000313" key="10">
    <source>
        <dbReference type="EMBL" id="GFN94573.1"/>
    </source>
</evidence>
<dbReference type="Gene3D" id="1.10.238.10">
    <property type="entry name" value="EF-hand"/>
    <property type="match status" value="1"/>
</dbReference>
<dbReference type="PRINTS" id="PR00450">
    <property type="entry name" value="RECOVERIN"/>
</dbReference>
<evidence type="ECO:0000313" key="11">
    <source>
        <dbReference type="Proteomes" id="UP000735302"/>
    </source>
</evidence>
<evidence type="ECO:0000256" key="2">
    <source>
        <dbReference type="ARBA" id="ARBA00012698"/>
    </source>
</evidence>
<dbReference type="EC" id="1.6.3.1" evidence="2"/>
<dbReference type="GO" id="GO:0005509">
    <property type="term" value="F:calcium ion binding"/>
    <property type="evidence" value="ECO:0007669"/>
    <property type="project" value="InterPro"/>
</dbReference>